<dbReference type="Proteomes" id="UP000249354">
    <property type="component" value="Unassembled WGS sequence"/>
</dbReference>
<dbReference type="EMBL" id="QBMC01000008">
    <property type="protein sequence ID" value="PZO22633.1"/>
    <property type="molecule type" value="Genomic_DNA"/>
</dbReference>
<reference evidence="1 2" key="2">
    <citation type="submission" date="2018-06" db="EMBL/GenBank/DDBJ databases">
        <title>Metagenomic assembly of (sub)arctic Cyanobacteria and their associated microbiome from non-axenic cultures.</title>
        <authorList>
            <person name="Baurain D."/>
        </authorList>
    </citation>
    <scope>NUCLEOTIDE SEQUENCE [LARGE SCALE GENOMIC DNA]</scope>
    <source>
        <strain evidence="1">ULC129bin1</strain>
    </source>
</reference>
<sequence>MTDPKRSSFSLNLKTPEVAAFLESDRLKADVSKTTYLNDLLAVLSNLPVIFSSPGSSILHELVALKQLLAEDIIHQIPQLAATTRRDPVQMLLYLVEKGIAADEQLSRLNLRKHRKAHVSLRVTCHQLSTAIANPKRSSFSLNLKTIEVAAFLESDRLKAGVSKTAYLNDLLAVLSNLPAIFSSSDSSMLDEIAAFKQLLEDDVINQIPQLAAATRRDPIQMLLYLVEKGIGADEQLNNLNLREGTKADINRSLATIHSELVGQSNDQMTIAA</sequence>
<name>A0A2W4UP47_9CYAN</name>
<reference evidence="2" key="1">
    <citation type="submission" date="2018-04" db="EMBL/GenBank/DDBJ databases">
        <authorList>
            <person name="Cornet L."/>
        </authorList>
    </citation>
    <scope>NUCLEOTIDE SEQUENCE [LARGE SCALE GENOMIC DNA]</scope>
</reference>
<gene>
    <name evidence="1" type="ORF">DCF25_02395</name>
</gene>
<proteinExistence type="predicted"/>
<evidence type="ECO:0000313" key="2">
    <source>
        <dbReference type="Proteomes" id="UP000249354"/>
    </source>
</evidence>
<evidence type="ECO:0000313" key="1">
    <source>
        <dbReference type="EMBL" id="PZO22633.1"/>
    </source>
</evidence>
<organism evidence="1 2">
    <name type="scientific">Leptolyngbya foveolarum</name>
    <dbReference type="NCBI Taxonomy" id="47253"/>
    <lineage>
        <taxon>Bacteria</taxon>
        <taxon>Bacillati</taxon>
        <taxon>Cyanobacteriota</taxon>
        <taxon>Cyanophyceae</taxon>
        <taxon>Leptolyngbyales</taxon>
        <taxon>Leptolyngbyaceae</taxon>
        <taxon>Leptolyngbya group</taxon>
        <taxon>Leptolyngbya</taxon>
    </lineage>
</organism>
<protein>
    <submittedName>
        <fullName evidence="1">Uncharacterized protein</fullName>
    </submittedName>
</protein>
<dbReference type="AlphaFoldDB" id="A0A2W4UP47"/>
<accession>A0A2W4UP47</accession>
<comment type="caution">
    <text evidence="1">The sequence shown here is derived from an EMBL/GenBank/DDBJ whole genome shotgun (WGS) entry which is preliminary data.</text>
</comment>